<dbReference type="PANTHER" id="PTHR46797">
    <property type="entry name" value="HTH-TYPE TRANSCRIPTIONAL REGULATOR"/>
    <property type="match status" value="1"/>
</dbReference>
<evidence type="ECO:0000256" key="1">
    <source>
        <dbReference type="ARBA" id="ARBA00023125"/>
    </source>
</evidence>
<dbReference type="CDD" id="cd02209">
    <property type="entry name" value="cupin_XRE_C"/>
    <property type="match status" value="1"/>
</dbReference>
<keyword evidence="1" id="KW-0238">DNA-binding</keyword>
<dbReference type="SUPFAM" id="SSF51182">
    <property type="entry name" value="RmlC-like cupins"/>
    <property type="match status" value="1"/>
</dbReference>
<dbReference type="InterPro" id="IPR001387">
    <property type="entry name" value="Cro/C1-type_HTH"/>
</dbReference>
<keyword evidence="4" id="KW-1185">Reference proteome</keyword>
<evidence type="ECO:0000313" key="3">
    <source>
        <dbReference type="EMBL" id="MET3794036.1"/>
    </source>
</evidence>
<name>A0ABV2N5E6_9HYPH</name>
<accession>A0ABV2N5E6</accession>
<dbReference type="CDD" id="cd00093">
    <property type="entry name" value="HTH_XRE"/>
    <property type="match status" value="1"/>
</dbReference>
<sequence length="251" mass="27930">MKICVYFLQNKASLSARHRLGKFVSDRDWAQREIMADQGQGFGIEAKGMAMPLRTMRKTEEPNSGESPDEIAIGPQIRELRKVKGLTLQQVADSAGISVGYLSLIERNQTKLPIGVLKKISDTLGVHMNWFFHVRDVPAQEKDIVVRAHNRRRLTFTGIGIEEELLSPNLGGPLEMLLSTIEPGADSGDYNHDGAECGLVISGRLDLWVAGQFFQLEEGDSFSFRSTEIHRCANSGDKPAKVVWVITPPHY</sequence>
<dbReference type="PANTHER" id="PTHR46797:SF2">
    <property type="entry name" value="TRANSCRIPTIONAL REGULATOR"/>
    <property type="match status" value="1"/>
</dbReference>
<feature type="domain" description="HTH cro/C1-type" evidence="2">
    <location>
        <begin position="77"/>
        <end position="131"/>
    </location>
</feature>
<dbReference type="Gene3D" id="2.60.120.10">
    <property type="entry name" value="Jelly Rolls"/>
    <property type="match status" value="1"/>
</dbReference>
<dbReference type="InterPro" id="IPR010982">
    <property type="entry name" value="Lambda_DNA-bd_dom_sf"/>
</dbReference>
<protein>
    <submittedName>
        <fullName evidence="3">Transcriptional regulator with XRE-family HTH domain</fullName>
    </submittedName>
</protein>
<dbReference type="Pfam" id="PF07883">
    <property type="entry name" value="Cupin_2"/>
    <property type="match status" value="1"/>
</dbReference>
<gene>
    <name evidence="3" type="ORF">ABID37_004276</name>
</gene>
<evidence type="ECO:0000259" key="2">
    <source>
        <dbReference type="PROSITE" id="PS50943"/>
    </source>
</evidence>
<dbReference type="SMART" id="SM00530">
    <property type="entry name" value="HTH_XRE"/>
    <property type="match status" value="1"/>
</dbReference>
<dbReference type="InterPro" id="IPR011051">
    <property type="entry name" value="RmlC_Cupin_sf"/>
</dbReference>
<reference evidence="3 4" key="1">
    <citation type="submission" date="2024-06" db="EMBL/GenBank/DDBJ databases">
        <title>Genomic Encyclopedia of Type Strains, Phase IV (KMG-IV): sequencing the most valuable type-strain genomes for metagenomic binning, comparative biology and taxonomic classification.</title>
        <authorList>
            <person name="Goeker M."/>
        </authorList>
    </citation>
    <scope>NUCLEOTIDE SEQUENCE [LARGE SCALE GENOMIC DNA]</scope>
    <source>
        <strain evidence="3 4">DSM 27865</strain>
    </source>
</reference>
<proteinExistence type="predicted"/>
<dbReference type="EMBL" id="JBEPML010000020">
    <property type="protein sequence ID" value="MET3794036.1"/>
    <property type="molecule type" value="Genomic_DNA"/>
</dbReference>
<organism evidence="3 4">
    <name type="scientific">Aquamicrobium terrae</name>
    <dbReference type="NCBI Taxonomy" id="1324945"/>
    <lineage>
        <taxon>Bacteria</taxon>
        <taxon>Pseudomonadati</taxon>
        <taxon>Pseudomonadota</taxon>
        <taxon>Alphaproteobacteria</taxon>
        <taxon>Hyphomicrobiales</taxon>
        <taxon>Phyllobacteriaceae</taxon>
        <taxon>Aquamicrobium</taxon>
    </lineage>
</organism>
<dbReference type="Pfam" id="PF01381">
    <property type="entry name" value="HTH_3"/>
    <property type="match status" value="1"/>
</dbReference>
<comment type="caution">
    <text evidence="3">The sequence shown here is derived from an EMBL/GenBank/DDBJ whole genome shotgun (WGS) entry which is preliminary data.</text>
</comment>
<dbReference type="InterPro" id="IPR014710">
    <property type="entry name" value="RmlC-like_jellyroll"/>
</dbReference>
<dbReference type="RefSeq" id="WP_354198422.1">
    <property type="nucleotide sequence ID" value="NZ_JBEPML010000020.1"/>
</dbReference>
<dbReference type="InterPro" id="IPR013096">
    <property type="entry name" value="Cupin_2"/>
</dbReference>
<dbReference type="Gene3D" id="1.10.260.40">
    <property type="entry name" value="lambda repressor-like DNA-binding domains"/>
    <property type="match status" value="1"/>
</dbReference>
<dbReference type="SUPFAM" id="SSF47413">
    <property type="entry name" value="lambda repressor-like DNA-binding domains"/>
    <property type="match status" value="1"/>
</dbReference>
<dbReference type="PROSITE" id="PS50943">
    <property type="entry name" value="HTH_CROC1"/>
    <property type="match status" value="1"/>
</dbReference>
<dbReference type="InterPro" id="IPR050807">
    <property type="entry name" value="TransReg_Diox_bact_type"/>
</dbReference>
<dbReference type="Proteomes" id="UP001549076">
    <property type="component" value="Unassembled WGS sequence"/>
</dbReference>
<evidence type="ECO:0000313" key="4">
    <source>
        <dbReference type="Proteomes" id="UP001549076"/>
    </source>
</evidence>